<name>A0A1H6IMZ4_MYCRU</name>
<feature type="domain" description="Methyltransferase" evidence="5">
    <location>
        <begin position="44"/>
        <end position="113"/>
    </location>
</feature>
<dbReference type="GO" id="GO:0032259">
    <property type="term" value="P:methylation"/>
    <property type="evidence" value="ECO:0007669"/>
    <property type="project" value="UniProtKB-KW"/>
</dbReference>
<dbReference type="InterPro" id="IPR041698">
    <property type="entry name" value="Methyltransf_25"/>
</dbReference>
<keyword evidence="7" id="KW-1185">Reference proteome</keyword>
<dbReference type="GO" id="GO:0008168">
    <property type="term" value="F:methyltransferase activity"/>
    <property type="evidence" value="ECO:0007669"/>
    <property type="project" value="UniProtKB-KW"/>
</dbReference>
<keyword evidence="2 6" id="KW-0808">Transferase</keyword>
<dbReference type="Gene3D" id="3.40.50.150">
    <property type="entry name" value="Vaccinia Virus protein VP39"/>
    <property type="match status" value="1"/>
</dbReference>
<keyword evidence="3" id="KW-0949">S-adenosyl-L-methionine</keyword>
<dbReference type="SUPFAM" id="SSF53335">
    <property type="entry name" value="S-adenosyl-L-methionine-dependent methyltransferases"/>
    <property type="match status" value="1"/>
</dbReference>
<evidence type="ECO:0000256" key="3">
    <source>
        <dbReference type="ARBA" id="ARBA00022691"/>
    </source>
</evidence>
<dbReference type="STRING" id="370526.SAMN04489835_0245"/>
<evidence type="ECO:0000313" key="6">
    <source>
        <dbReference type="EMBL" id="SEH47622.1"/>
    </source>
</evidence>
<gene>
    <name evidence="6" type="ORF">SAMN04489835_0245</name>
</gene>
<evidence type="ECO:0000313" key="7">
    <source>
        <dbReference type="Proteomes" id="UP000182915"/>
    </source>
</evidence>
<keyword evidence="1 6" id="KW-0489">Methyltransferase</keyword>
<proteinExistence type="predicted"/>
<reference evidence="7" key="1">
    <citation type="submission" date="2016-10" db="EMBL/GenBank/DDBJ databases">
        <authorList>
            <person name="Varghese N."/>
            <person name="Submissions S."/>
        </authorList>
    </citation>
    <scope>NUCLEOTIDE SEQUENCE [LARGE SCALE GENOMIC DNA]</scope>
    <source>
        <strain evidence="7">DSM 45405</strain>
    </source>
</reference>
<dbReference type="InterPro" id="IPR029063">
    <property type="entry name" value="SAM-dependent_MTases_sf"/>
</dbReference>
<organism evidence="6 7">
    <name type="scientific">Mycolicibacterium rutilum</name>
    <name type="common">Mycobacterium rutilum</name>
    <dbReference type="NCBI Taxonomy" id="370526"/>
    <lineage>
        <taxon>Bacteria</taxon>
        <taxon>Bacillati</taxon>
        <taxon>Actinomycetota</taxon>
        <taxon>Actinomycetes</taxon>
        <taxon>Mycobacteriales</taxon>
        <taxon>Mycobacteriaceae</taxon>
        <taxon>Mycolicibacterium</taxon>
    </lineage>
</organism>
<feature type="region of interest" description="Disordered" evidence="4">
    <location>
        <begin position="1"/>
        <end position="20"/>
    </location>
</feature>
<accession>A0A1H6IMZ4</accession>
<dbReference type="EMBL" id="LT629971">
    <property type="protein sequence ID" value="SEH47622.1"/>
    <property type="molecule type" value="Genomic_DNA"/>
</dbReference>
<evidence type="ECO:0000256" key="2">
    <source>
        <dbReference type="ARBA" id="ARBA00022679"/>
    </source>
</evidence>
<evidence type="ECO:0000256" key="1">
    <source>
        <dbReference type="ARBA" id="ARBA00022603"/>
    </source>
</evidence>
<dbReference type="OrthoDB" id="9786503at2"/>
<evidence type="ECO:0000256" key="4">
    <source>
        <dbReference type="SAM" id="MobiDB-lite"/>
    </source>
</evidence>
<dbReference type="Pfam" id="PF13649">
    <property type="entry name" value="Methyltransf_25"/>
    <property type="match status" value="1"/>
</dbReference>
<dbReference type="AlphaFoldDB" id="A0A1H6IMZ4"/>
<sequence>MSEQDRVRWEQRYRSRETPPSTAVGLPALFTPFEDMFPTHGRALDLACGPGLVSAWLARRGMDVWGIDISPTAIGQANDLATRSGVSDRCRFDVVDLDLGLPAGPPVDLLVCHRFRDARLDQPIIERVTPGGLLAISALSVVGAGPGRFRVAPGELTTAFVQLEVIAAGEGDGEAWLLARKRA</sequence>
<dbReference type="RefSeq" id="WP_083405607.1">
    <property type="nucleotide sequence ID" value="NZ_LT629971.1"/>
</dbReference>
<dbReference type="PANTHER" id="PTHR43464:SF19">
    <property type="entry name" value="UBIQUINONE BIOSYNTHESIS O-METHYLTRANSFERASE, MITOCHONDRIAL"/>
    <property type="match status" value="1"/>
</dbReference>
<feature type="compositionally biased region" description="Basic and acidic residues" evidence="4">
    <location>
        <begin position="1"/>
        <end position="17"/>
    </location>
</feature>
<dbReference type="Proteomes" id="UP000182915">
    <property type="component" value="Chromosome I"/>
</dbReference>
<dbReference type="CDD" id="cd02440">
    <property type="entry name" value="AdoMet_MTases"/>
    <property type="match status" value="1"/>
</dbReference>
<evidence type="ECO:0000259" key="5">
    <source>
        <dbReference type="Pfam" id="PF13649"/>
    </source>
</evidence>
<protein>
    <submittedName>
        <fullName evidence="6">Methyltransferase domain-containing protein</fullName>
    </submittedName>
</protein>
<dbReference type="PANTHER" id="PTHR43464">
    <property type="entry name" value="METHYLTRANSFERASE"/>
    <property type="match status" value="1"/>
</dbReference>